<dbReference type="EMBL" id="UARW01000004">
    <property type="protein sequence ID" value="SPW71062.1"/>
    <property type="molecule type" value="Genomic_DNA"/>
</dbReference>
<reference evidence="2 3" key="1">
    <citation type="submission" date="2018-06" db="EMBL/GenBank/DDBJ databases">
        <authorList>
            <consortium name="Pathogen Informatics"/>
            <person name="Doyle S."/>
        </authorList>
    </citation>
    <scope>NUCLEOTIDE SEQUENCE [LARGE SCALE GENOMIC DNA]</scope>
    <source>
        <strain evidence="2 3">NCTC8009</strain>
    </source>
</reference>
<keyword evidence="1" id="KW-0732">Signal</keyword>
<feature type="chain" id="PRO_5016055778" evidence="1">
    <location>
        <begin position="25"/>
        <end position="48"/>
    </location>
</feature>
<sequence length="48" mass="4976">MKNNFPALLLGTALMITSPVTVYAQSPATLSFPQGGQFGSVSVIPIPI</sequence>
<dbReference type="Proteomes" id="UP000250991">
    <property type="component" value="Unassembled WGS sequence"/>
</dbReference>
<proteinExistence type="predicted"/>
<accession>A0A2X1N5K1</accession>
<name>A0A2X1N5K1_ECOLX</name>
<evidence type="ECO:0000313" key="3">
    <source>
        <dbReference type="Proteomes" id="UP000250991"/>
    </source>
</evidence>
<organism evidence="2 3">
    <name type="scientific">Escherichia coli</name>
    <dbReference type="NCBI Taxonomy" id="562"/>
    <lineage>
        <taxon>Bacteria</taxon>
        <taxon>Pseudomonadati</taxon>
        <taxon>Pseudomonadota</taxon>
        <taxon>Gammaproteobacteria</taxon>
        <taxon>Enterobacterales</taxon>
        <taxon>Enterobacteriaceae</taxon>
        <taxon>Escherichia</taxon>
    </lineage>
</organism>
<dbReference type="AlphaFoldDB" id="A0A2X1N5K1"/>
<feature type="signal peptide" evidence="1">
    <location>
        <begin position="1"/>
        <end position="24"/>
    </location>
</feature>
<gene>
    <name evidence="2" type="ORF">NCTC8009_00342</name>
</gene>
<evidence type="ECO:0000256" key="1">
    <source>
        <dbReference type="SAM" id="SignalP"/>
    </source>
</evidence>
<protein>
    <submittedName>
        <fullName evidence="2">Uncharacterized protein</fullName>
    </submittedName>
</protein>
<evidence type="ECO:0000313" key="2">
    <source>
        <dbReference type="EMBL" id="SPW71062.1"/>
    </source>
</evidence>